<accession>A0AAT9GNF2</accession>
<dbReference type="PROSITE" id="PS50910">
    <property type="entry name" value="HEPN"/>
    <property type="match status" value="1"/>
</dbReference>
<evidence type="ECO:0000313" key="2">
    <source>
        <dbReference type="EMBL" id="BFH72248.1"/>
    </source>
</evidence>
<dbReference type="Pfam" id="PF05168">
    <property type="entry name" value="HEPN"/>
    <property type="match status" value="1"/>
</dbReference>
<feature type="domain" description="HEPN" evidence="1">
    <location>
        <begin position="18"/>
        <end position="128"/>
    </location>
</feature>
<evidence type="ECO:0000259" key="1">
    <source>
        <dbReference type="PROSITE" id="PS50910"/>
    </source>
</evidence>
<proteinExistence type="predicted"/>
<sequence>MVKSYKLKIKLSYVSFLKERAEKFLVIAQVSFDKGFYDMVLFNVEQYIQLYVKYFIYLKSGDYPKSHDLIKLFNYLKTIYEKKCVDDFIKENIDLLSVLQQAYISSCYMPIEYTRDQAEKVLRLVEEFKEMVQQCLTS</sequence>
<dbReference type="SMART" id="SM00748">
    <property type="entry name" value="HEPN"/>
    <property type="match status" value="1"/>
</dbReference>
<gene>
    <name evidence="2" type="ORF">SJAV_01920</name>
</gene>
<dbReference type="AlphaFoldDB" id="A0AAT9GNF2"/>
<organism evidence="2">
    <name type="scientific">Sulfurisphaera javensis</name>
    <dbReference type="NCBI Taxonomy" id="2049879"/>
    <lineage>
        <taxon>Archaea</taxon>
        <taxon>Thermoproteota</taxon>
        <taxon>Thermoprotei</taxon>
        <taxon>Sulfolobales</taxon>
        <taxon>Sulfolobaceae</taxon>
        <taxon>Sulfurisphaera</taxon>
    </lineage>
</organism>
<name>A0AAT9GNF2_9CREN</name>
<dbReference type="SUPFAM" id="SSF81593">
    <property type="entry name" value="Nucleotidyltransferase substrate binding subunit/domain"/>
    <property type="match status" value="1"/>
</dbReference>
<dbReference type="EMBL" id="AP031322">
    <property type="protein sequence ID" value="BFH72248.1"/>
    <property type="molecule type" value="Genomic_DNA"/>
</dbReference>
<protein>
    <recommendedName>
        <fullName evidence="1">HEPN domain-containing protein</fullName>
    </recommendedName>
</protein>
<reference evidence="2" key="1">
    <citation type="submission" date="2024-03" db="EMBL/GenBank/DDBJ databases">
        <title>Complete genome sequence of Sulfurisphaera javensis strain KD-1.</title>
        <authorList>
            <person name="Sakai H."/>
            <person name="Nur N."/>
            <person name="Suwanto A."/>
            <person name="Kurosawa N."/>
        </authorList>
    </citation>
    <scope>NUCLEOTIDE SEQUENCE</scope>
    <source>
        <strain evidence="2">KD-1</strain>
    </source>
</reference>
<dbReference type="Gene3D" id="1.20.120.330">
    <property type="entry name" value="Nucleotidyltransferases domain 2"/>
    <property type="match status" value="1"/>
</dbReference>
<dbReference type="InterPro" id="IPR007842">
    <property type="entry name" value="HEPN_dom"/>
</dbReference>
<dbReference type="KEGG" id="sjv:SJAV_01920"/>